<dbReference type="Proteomes" id="UP000663181">
    <property type="component" value="Chromosome"/>
</dbReference>
<evidence type="ECO:0000313" key="1">
    <source>
        <dbReference type="EMBL" id="QRN55237.1"/>
    </source>
</evidence>
<reference evidence="1 2" key="1">
    <citation type="submission" date="2020-10" db="EMBL/GenBank/DDBJ databases">
        <title>Phylogeny of dyella-like bacteria.</title>
        <authorList>
            <person name="Fu J."/>
        </authorList>
    </citation>
    <scope>NUCLEOTIDE SEQUENCE [LARGE SCALE GENOMIC DNA]</scope>
    <source>
        <strain evidence="1 2">DHOB09</strain>
    </source>
</reference>
<proteinExistence type="predicted"/>
<organism evidence="1 2">
    <name type="scientific">Dyella caseinilytica</name>
    <dbReference type="NCBI Taxonomy" id="1849581"/>
    <lineage>
        <taxon>Bacteria</taxon>
        <taxon>Pseudomonadati</taxon>
        <taxon>Pseudomonadota</taxon>
        <taxon>Gammaproteobacteria</taxon>
        <taxon>Lysobacterales</taxon>
        <taxon>Rhodanobacteraceae</taxon>
        <taxon>Dyella</taxon>
    </lineage>
</organism>
<evidence type="ECO:0000313" key="2">
    <source>
        <dbReference type="Proteomes" id="UP000663181"/>
    </source>
</evidence>
<gene>
    <name evidence="1" type="ORF">ISN74_07880</name>
</gene>
<dbReference type="RefSeq" id="WP_188798805.1">
    <property type="nucleotide sequence ID" value="NZ_BMIZ01000001.1"/>
</dbReference>
<name>A0ABX7GXL7_9GAMM</name>
<accession>A0ABX7GXL7</accession>
<protein>
    <submittedName>
        <fullName evidence="1">Uncharacterized protein</fullName>
    </submittedName>
</protein>
<sequence>MNAKAEKIARILGKTTFKDFRQGFSTRLALDADSDADIKHALGVSQRMTGAMAVYALETHYASTLLHEHHLRRAWDALRGEPKRSSDYPIRRLGCSLAIREHAGLKLSQKELKEWAWILHTNYEAIETSVRASGTWLDDITGRATVAFINAMKEQREKRD</sequence>
<keyword evidence="2" id="KW-1185">Reference proteome</keyword>
<dbReference type="EMBL" id="CP064030">
    <property type="protein sequence ID" value="QRN55237.1"/>
    <property type="molecule type" value="Genomic_DNA"/>
</dbReference>